<accession>A0A2P6U0Z5</accession>
<evidence type="ECO:0000256" key="5">
    <source>
        <dbReference type="ARBA" id="ARBA00023242"/>
    </source>
</evidence>
<dbReference type="Gene3D" id="1.25.40.840">
    <property type="entry name" value="CCR4-NOT transcription complex subunit 1 TTP binding domain"/>
    <property type="match status" value="1"/>
</dbReference>
<keyword evidence="3" id="KW-0805">Transcription regulation</keyword>
<dbReference type="Pfam" id="PF25097">
    <property type="entry name" value="ARM_Cnot1"/>
    <property type="match status" value="1"/>
</dbReference>
<dbReference type="Pfam" id="PF16418">
    <property type="entry name" value="CNOT1_HEAT"/>
    <property type="match status" value="1"/>
</dbReference>
<evidence type="ECO:0000256" key="2">
    <source>
        <dbReference type="ARBA" id="ARBA00022491"/>
    </source>
</evidence>
<feature type="domain" description="CCR4-Not complex component Not1 C-terminal" evidence="7">
    <location>
        <begin position="1592"/>
        <end position="1940"/>
    </location>
</feature>
<dbReference type="FunFam" id="1.25.40.180:FF:000012">
    <property type="entry name" value="Ccr4-Not transcription complex subunit"/>
    <property type="match status" value="1"/>
</dbReference>
<gene>
    <name evidence="13" type="ORF">C2E21_1383</name>
</gene>
<feature type="compositionally biased region" description="Gly residues" evidence="6">
    <location>
        <begin position="1178"/>
        <end position="1188"/>
    </location>
</feature>
<evidence type="ECO:0000259" key="12">
    <source>
        <dbReference type="Pfam" id="PF25097"/>
    </source>
</evidence>
<dbReference type="Gene3D" id="1.25.40.180">
    <property type="match status" value="1"/>
</dbReference>
<evidence type="ECO:0000256" key="4">
    <source>
        <dbReference type="ARBA" id="ARBA00023163"/>
    </source>
</evidence>
<dbReference type="Pfam" id="PF16417">
    <property type="entry name" value="CNOT1_TTP_bind"/>
    <property type="match status" value="1"/>
</dbReference>
<comment type="caution">
    <text evidence="13">The sequence shown here is derived from an EMBL/GenBank/DDBJ whole genome shotgun (WGS) entry which is preliminary data.</text>
</comment>
<dbReference type="Gene3D" id="1.25.40.800">
    <property type="match status" value="1"/>
</dbReference>
<dbReference type="FunFam" id="1.25.40.840:FF:000003">
    <property type="entry name" value="Transcription regulator"/>
    <property type="match status" value="1"/>
</dbReference>
<evidence type="ECO:0000313" key="14">
    <source>
        <dbReference type="Proteomes" id="UP000239899"/>
    </source>
</evidence>
<feature type="domain" description="CCR4-NOT transcription complex subunit 1-like NOT1 connector" evidence="12">
    <location>
        <begin position="1236"/>
        <end position="1414"/>
    </location>
</feature>
<feature type="compositionally biased region" description="Low complexity" evidence="6">
    <location>
        <begin position="1164"/>
        <end position="1177"/>
    </location>
</feature>
<keyword evidence="5" id="KW-0539">Nucleus</keyword>
<dbReference type="FunFam" id="1.25.40.800:FF:000001">
    <property type="entry name" value="CCR4-NOT transcription complex subunit 1"/>
    <property type="match status" value="1"/>
</dbReference>
<dbReference type="Pfam" id="PF04054">
    <property type="entry name" value="Not1"/>
    <property type="match status" value="1"/>
</dbReference>
<dbReference type="InterPro" id="IPR055454">
    <property type="entry name" value="CNOT1-like_NOT1_connector"/>
</dbReference>
<evidence type="ECO:0000313" key="13">
    <source>
        <dbReference type="EMBL" id="PRW59980.1"/>
    </source>
</evidence>
<dbReference type="STRING" id="3076.A0A2P6U0Z5"/>
<dbReference type="GO" id="GO:0017148">
    <property type="term" value="P:negative regulation of translation"/>
    <property type="evidence" value="ECO:0007669"/>
    <property type="project" value="InterPro"/>
</dbReference>
<organism evidence="13 14">
    <name type="scientific">Chlorella sorokiniana</name>
    <name type="common">Freshwater green alga</name>
    <dbReference type="NCBI Taxonomy" id="3076"/>
    <lineage>
        <taxon>Eukaryota</taxon>
        <taxon>Viridiplantae</taxon>
        <taxon>Chlorophyta</taxon>
        <taxon>core chlorophytes</taxon>
        <taxon>Trebouxiophyceae</taxon>
        <taxon>Chlorellales</taxon>
        <taxon>Chlorellaceae</taxon>
        <taxon>Chlorella clade</taxon>
        <taxon>Chlorella</taxon>
    </lineage>
</organism>
<dbReference type="InterPro" id="IPR040398">
    <property type="entry name" value="Not1"/>
</dbReference>
<evidence type="ECO:0000259" key="11">
    <source>
        <dbReference type="Pfam" id="PF16418"/>
    </source>
</evidence>
<dbReference type="GO" id="GO:0000932">
    <property type="term" value="C:P-body"/>
    <property type="evidence" value="ECO:0007669"/>
    <property type="project" value="TreeGrafter"/>
</dbReference>
<dbReference type="GO" id="GO:0000289">
    <property type="term" value="P:nuclear-transcribed mRNA poly(A) tail shortening"/>
    <property type="evidence" value="ECO:0007669"/>
    <property type="project" value="UniProtKB-ARBA"/>
</dbReference>
<evidence type="ECO:0000256" key="1">
    <source>
        <dbReference type="ARBA" id="ARBA00004123"/>
    </source>
</evidence>
<dbReference type="Gene3D" id="1.25.40.790">
    <property type="match status" value="1"/>
</dbReference>
<evidence type="ECO:0000256" key="3">
    <source>
        <dbReference type="ARBA" id="ARBA00023015"/>
    </source>
</evidence>
<dbReference type="Pfam" id="PF12842">
    <property type="entry name" value="DUF3819"/>
    <property type="match status" value="1"/>
</dbReference>
<evidence type="ECO:0000259" key="8">
    <source>
        <dbReference type="Pfam" id="PF12842"/>
    </source>
</evidence>
<feature type="domain" description="CCR4-NOT transcription complex subunit 1 TTP binding" evidence="10">
    <location>
        <begin position="437"/>
        <end position="597"/>
    </location>
</feature>
<dbReference type="InterPro" id="IPR032194">
    <property type="entry name" value="CNOT1_HEAT"/>
</dbReference>
<dbReference type="CDD" id="cd20710">
    <property type="entry name" value="NOT1_connector"/>
    <property type="match status" value="1"/>
</dbReference>
<dbReference type="InterPro" id="IPR024557">
    <property type="entry name" value="CNOT1_dom_4"/>
</dbReference>
<dbReference type="InterPro" id="IPR032193">
    <property type="entry name" value="CNOT1_TTP_bind"/>
</dbReference>
<evidence type="ECO:0000256" key="6">
    <source>
        <dbReference type="SAM" id="MobiDB-lite"/>
    </source>
</evidence>
<feature type="domain" description="CCR4-NOT transcription complex subunit 1 CAF1-binding" evidence="9">
    <location>
        <begin position="677"/>
        <end position="894"/>
    </location>
</feature>
<dbReference type="GO" id="GO:0030015">
    <property type="term" value="C:CCR4-NOT core complex"/>
    <property type="evidence" value="ECO:0007669"/>
    <property type="project" value="InterPro"/>
</dbReference>
<keyword evidence="2" id="KW-0678">Repressor</keyword>
<dbReference type="OrthoDB" id="1933107at2759"/>
<dbReference type="Pfam" id="PF16415">
    <property type="entry name" value="CNOT1_CAF1_bind"/>
    <property type="match status" value="1"/>
</dbReference>
<name>A0A2P6U0Z5_CHLSO</name>
<comment type="subcellular location">
    <subcellularLocation>
        <location evidence="1">Nucleus</location>
    </subcellularLocation>
</comment>
<feature type="domain" description="CCR4-NOT transcription complex subunit 1 HEAT repeat" evidence="11">
    <location>
        <begin position="247"/>
        <end position="402"/>
    </location>
</feature>
<evidence type="ECO:0000259" key="7">
    <source>
        <dbReference type="Pfam" id="PF04054"/>
    </source>
</evidence>
<reference evidence="13 14" key="1">
    <citation type="journal article" date="2018" name="Plant J.">
        <title>Genome sequences of Chlorella sorokiniana UTEX 1602 and Micractinium conductrix SAG 241.80: implications to maltose excretion by a green alga.</title>
        <authorList>
            <person name="Arriola M.B."/>
            <person name="Velmurugan N."/>
            <person name="Zhang Y."/>
            <person name="Plunkett M.H."/>
            <person name="Hondzo H."/>
            <person name="Barney B.M."/>
        </authorList>
    </citation>
    <scope>NUCLEOTIDE SEQUENCE [LARGE SCALE GENOMIC DNA]</scope>
    <source>
        <strain evidence="14">UTEX 1602</strain>
    </source>
</reference>
<dbReference type="Proteomes" id="UP000239899">
    <property type="component" value="Unassembled WGS sequence"/>
</dbReference>
<proteinExistence type="predicted"/>
<feature type="region of interest" description="Disordered" evidence="6">
    <location>
        <begin position="1164"/>
        <end position="1199"/>
    </location>
</feature>
<dbReference type="EMBL" id="LHPG02000003">
    <property type="protein sequence ID" value="PRW59980.1"/>
    <property type="molecule type" value="Genomic_DNA"/>
</dbReference>
<dbReference type="InterPro" id="IPR038535">
    <property type="entry name" value="CNOT1_TTP_bind_sf"/>
</dbReference>
<sequence length="1967" mass="211024">MADPGGGRGLAAALEEAGPKATASEAALAAVLGPFSPPSEAAVAAVLGMVARTSEGKLSGDMAGIAGSLAAAALGDGASTWNVAGLAAGLAAANPHLDWPRVAGALDQPGFLVPDAGALKLLMAAWARGSGGEPFPLPALVGSLWANTAGQLSFLRQAAAAPPELFSWAHAARRLEPVEGLHAGKALHGTPNQAWCCLDLADCLARLADSGHAQAVRQVLELPLKQCPEVLLLSMATVKSGWGPLQQEVLDPLVVTYVASHPNSSVVLARLWPLNRDLLLRALVALWQKDASNVARVLDVCQELKGLTVVLDATPAPFCLELAALAARREYLNLEKWLSDQFTAKGSGFMQASVSFLDGKLRSEQPALQTAATSLALPGAGSPAAGRINLSEATLEVFLRVLAANAGLLPSDTLQQFKQVQAAAVQAHPQLAAVVGDSSSLEAFAPDIEEEANAYFQRVYAGDISVESLVEVLKGFKNSTLGREQEVFACMVHNLFDEYRFFPKYPDKELATTAVLFGQLIHHSLVSSVSLGIALRYVLEALRTGAGSKMFRFATTALKQFSGDLSQWPQYCTHLKQVAGLKEAEPDLAAAVETALATIAANGAAASAVADAAKLEVSSGPSAVAAAAFTPPKSREGNAAGFPTAPLPSTPSNPNMLFSTINAETLESSAQNVTFPVPEDKVIDRVHFIINNITTLNIEQKVKELKTIVAIDYWPWFANYLVVKRAAQEPNFHTTYVQLVAKWGERSMRDTLVQTTVHYIKVMLGSGKLKTITSERTLLKNLGAWLGKLTLANNRPVLQKHLDVKATILEAYEQGKMLAVLSFVRMLLEPAMDSKVFRPPNPWVMAILALLVEVYNLDNIKTGLKFEVELLFKSMNMQLQDVPPSSLLAGRRRESLDNIDFQAQRPTSQGGAAMPPGAPGGTPSKSEAPQGAAAAGEGKPAPPAPGPMIDPNIIANLHNYIVINPQLAIVGERLQLKRLVPMAVDRAIVEIISPVVDRSVTIACMTTQELVLKDHALEPASEALRRSAHLMVTGLAQSLALVTAKEPLRIAVANNLRTLLTNQLDANTLEQVVAMLVADNLDLCCQVIEKAAGERAQREIDERLQGAYAARARAKAAGQPFADTSVMQGRFPGALPEALRPRPGQLTPQQQRVYEDFARIPRTAAAAAQSAGQPRPAGGLGSEGGAPGEPGAPGVPAADAEAAAAAQAAAGAAGLAPPGADLRSRFISWLQRMDLAISKDRQAQLSQLSDGSEVKVLVNEIAAIPTSEATALEVAKNIFAKVYQGAGSRLHVTAYCGALEVLRETAVRRLPVELTAWFTQLPEDGKFHKDVGEALLRAGLLYLPDLDIYLAKVLAGPRYQLAAEFALHLVQQCCVVEPVVSAAELTHTMELLSKLATRVSGGNAVLQLVEEARRVSLLRSGKPPPGAAAGVLPEGPKDPPQLVEAIMKLFDRWARLLEEAPQEKVHAPFVTELQAAGFLKGDEMTERFLRIMIQLAVQHCLRSEAAAAASMPPGAPRPAPLSFIAVDAAVRLFVCLITQHGGGNSLFVKVLGILASVLQRDVDERGGAFNGRPYYRMCVGFLAELSPADPADEAGLQHLQAMAAFLYATRALKAPAFAFPWLQLASDKRLMPRLLSAPGHRGWGAYLQLLLAQLRFLEPFLRNAELTDAVRLLYKGTLRVLLLLLHDFPEFLCEFHFHLCDVIPPSCIQMRNLVLSAFPRAMRLPDPFTPNLKVDLLPEIASPPRFVPAPEQLLPAQLRAEVDSYLAQRGPPAFLMGLRSRLTLSPSDALVCGTKYNVPLVNALAFYLGIRAVEASPPKPGTSPAMNTPHMEVFQHLLRDMDTEGRYLFINALANHLRFPNAHTHYFSCAILFLFTEAGSELIQEQITRVLLERLIVNRPHPWGLLITFIELIKNPRYSFWSHAFTRVAPEIERLFESVARSCMGPQVAQAAAAGGGKDDVPQAAVA</sequence>
<protein>
    <submittedName>
        <fullName evidence="13">CCR4-NOT transcription complex subunit 1 isoform X2</fullName>
    </submittedName>
</protein>
<feature type="domain" description="CCR4-NOT transcription complex subunit 1" evidence="8">
    <location>
        <begin position="975"/>
        <end position="1115"/>
    </location>
</feature>
<evidence type="ECO:0000259" key="9">
    <source>
        <dbReference type="Pfam" id="PF16415"/>
    </source>
</evidence>
<dbReference type="PANTHER" id="PTHR13162">
    <property type="entry name" value="CCR4-NOT TRANSCRIPTION COMPLEX"/>
    <property type="match status" value="1"/>
</dbReference>
<feature type="compositionally biased region" description="Low complexity" evidence="6">
    <location>
        <begin position="928"/>
        <end position="939"/>
    </location>
</feature>
<dbReference type="InterPro" id="IPR007196">
    <property type="entry name" value="CCR4-Not_Not1_C"/>
</dbReference>
<keyword evidence="4" id="KW-0804">Transcription</keyword>
<dbReference type="PANTHER" id="PTHR13162:SF8">
    <property type="entry name" value="CCR4-NOT TRANSCRIPTION COMPLEX SUBUNIT 1"/>
    <property type="match status" value="1"/>
</dbReference>
<dbReference type="GO" id="GO:0060090">
    <property type="term" value="F:molecular adaptor activity"/>
    <property type="evidence" value="ECO:0007669"/>
    <property type="project" value="TreeGrafter"/>
</dbReference>
<dbReference type="GO" id="GO:0005634">
    <property type="term" value="C:nucleus"/>
    <property type="evidence" value="ECO:0007669"/>
    <property type="project" value="UniProtKB-SubCell"/>
</dbReference>
<keyword evidence="14" id="KW-1185">Reference proteome</keyword>
<dbReference type="InterPro" id="IPR032191">
    <property type="entry name" value="CNOT1_CAF1_bind"/>
</dbReference>
<feature type="region of interest" description="Disordered" evidence="6">
    <location>
        <begin position="903"/>
        <end position="947"/>
    </location>
</feature>
<evidence type="ECO:0000259" key="10">
    <source>
        <dbReference type="Pfam" id="PF16417"/>
    </source>
</evidence>